<dbReference type="EMBL" id="LTAY01000048">
    <property type="protein sequence ID" value="OPX47441.1"/>
    <property type="molecule type" value="Genomic_DNA"/>
</dbReference>
<feature type="transmembrane region" description="Helical" evidence="2">
    <location>
        <begin position="141"/>
        <end position="158"/>
    </location>
</feature>
<dbReference type="GO" id="GO:0016020">
    <property type="term" value="C:membrane"/>
    <property type="evidence" value="ECO:0007669"/>
    <property type="project" value="InterPro"/>
</dbReference>
<keyword evidence="2" id="KW-0812">Transmembrane</keyword>
<feature type="transmembrane region" description="Helical" evidence="2">
    <location>
        <begin position="7"/>
        <end position="33"/>
    </location>
</feature>
<dbReference type="PANTHER" id="PTHR22911:SF137">
    <property type="entry name" value="SOLUTE CARRIER FAMILY 35 MEMBER G2-RELATED"/>
    <property type="match status" value="1"/>
</dbReference>
<dbReference type="AlphaFoldDB" id="A0A1V4SUA1"/>
<feature type="domain" description="EamA" evidence="3">
    <location>
        <begin position="11"/>
        <end position="156"/>
    </location>
</feature>
<keyword evidence="2" id="KW-1133">Transmembrane helix</keyword>
<dbReference type="SUPFAM" id="SSF103481">
    <property type="entry name" value="Multidrug resistance efflux transporter EmrE"/>
    <property type="match status" value="2"/>
</dbReference>
<dbReference type="InterPro" id="IPR000620">
    <property type="entry name" value="EamA_dom"/>
</dbReference>
<evidence type="ECO:0000259" key="3">
    <source>
        <dbReference type="Pfam" id="PF00892"/>
    </source>
</evidence>
<comment type="similarity">
    <text evidence="1">Belongs to the EamA transporter family.</text>
</comment>
<dbReference type="Proteomes" id="UP000191448">
    <property type="component" value="Unassembled WGS sequence"/>
</dbReference>
<dbReference type="InterPro" id="IPR037185">
    <property type="entry name" value="EmrE-like"/>
</dbReference>
<dbReference type="Pfam" id="PF00892">
    <property type="entry name" value="EamA"/>
    <property type="match status" value="1"/>
</dbReference>
<reference evidence="4 5" key="1">
    <citation type="submission" date="2016-02" db="EMBL/GenBank/DDBJ databases">
        <title>Genome sequence of Clostridium thermobutyricum DSM 4928.</title>
        <authorList>
            <person name="Poehlein A."/>
            <person name="Daniel R."/>
        </authorList>
    </citation>
    <scope>NUCLEOTIDE SEQUENCE [LARGE SCALE GENOMIC DNA]</scope>
    <source>
        <strain evidence="4 5">DSM 4928</strain>
    </source>
</reference>
<feature type="transmembrane region" description="Helical" evidence="2">
    <location>
        <begin position="205"/>
        <end position="228"/>
    </location>
</feature>
<accession>A0A1V4SUA1</accession>
<feature type="transmembrane region" description="Helical" evidence="2">
    <location>
        <begin position="234"/>
        <end position="258"/>
    </location>
</feature>
<dbReference type="PANTHER" id="PTHR22911">
    <property type="entry name" value="ACYL-MALONYL CONDENSING ENZYME-RELATED"/>
    <property type="match status" value="1"/>
</dbReference>
<protein>
    <submittedName>
        <fullName evidence="4">EamA-like transporter family protein</fullName>
    </submittedName>
</protein>
<sequence>MNKNNNLALLGNGAGLISGITWAMNTVLIGIALTLNPLGSPYMAFFAPFLSNFLNDVFVCFWTFITLVIRGKIKQIIPSFFSRNGAILVIAGILGGPLGMLFYILGVKYSGAAYASIISSTYPVLGAIIARIFLKEKLPMKTYLGLILIIFAVIYIGYKPGSLSIHHPNMALGLVFSFLSALGWGIQGVFLSWGMKKETIAQHMALLITVTSSLIIDLVIILPVVGAIKYVIPVIFSHSGAVAFLAASIGAFSTWIYYVSVHKIGPSRAMGLNITYGVWAVFLQVIFMHNHLNARLLIASIIIVIGVLLGSARKKELATSLA</sequence>
<comment type="caution">
    <text evidence="4">The sequence shown here is derived from an EMBL/GenBank/DDBJ whole genome shotgun (WGS) entry which is preliminary data.</text>
</comment>
<name>A0A1V4SUA1_9CLOT</name>
<gene>
    <name evidence="4" type="ORF">CLTHE_20040</name>
</gene>
<dbReference type="Gene3D" id="1.10.3730.20">
    <property type="match status" value="1"/>
</dbReference>
<proteinExistence type="inferred from homology"/>
<feature type="transmembrane region" description="Helical" evidence="2">
    <location>
        <begin position="294"/>
        <end position="312"/>
    </location>
</feature>
<feature type="transmembrane region" description="Helical" evidence="2">
    <location>
        <begin position="270"/>
        <end position="288"/>
    </location>
</feature>
<feature type="transmembrane region" description="Helical" evidence="2">
    <location>
        <begin position="85"/>
        <end position="105"/>
    </location>
</feature>
<evidence type="ECO:0000313" key="4">
    <source>
        <dbReference type="EMBL" id="OPX47441.1"/>
    </source>
</evidence>
<evidence type="ECO:0000313" key="5">
    <source>
        <dbReference type="Proteomes" id="UP000191448"/>
    </source>
</evidence>
<organism evidence="4 5">
    <name type="scientific">Clostridium thermobutyricum DSM 4928</name>
    <dbReference type="NCBI Taxonomy" id="1121339"/>
    <lineage>
        <taxon>Bacteria</taxon>
        <taxon>Bacillati</taxon>
        <taxon>Bacillota</taxon>
        <taxon>Clostridia</taxon>
        <taxon>Eubacteriales</taxon>
        <taxon>Clostridiaceae</taxon>
        <taxon>Clostridium</taxon>
    </lineage>
</organism>
<dbReference type="RefSeq" id="WP_080023197.1">
    <property type="nucleotide sequence ID" value="NZ_LTAY01000048.1"/>
</dbReference>
<evidence type="ECO:0000256" key="2">
    <source>
        <dbReference type="SAM" id="Phobius"/>
    </source>
</evidence>
<keyword evidence="2" id="KW-0472">Membrane</keyword>
<evidence type="ECO:0000256" key="1">
    <source>
        <dbReference type="ARBA" id="ARBA00007362"/>
    </source>
</evidence>
<dbReference type="OrthoDB" id="5604143at2"/>
<feature type="transmembrane region" description="Helical" evidence="2">
    <location>
        <begin position="53"/>
        <end position="73"/>
    </location>
</feature>
<feature type="transmembrane region" description="Helical" evidence="2">
    <location>
        <begin position="111"/>
        <end position="134"/>
    </location>
</feature>
<feature type="transmembrane region" description="Helical" evidence="2">
    <location>
        <begin position="170"/>
        <end position="193"/>
    </location>
</feature>